<comment type="caution">
    <text evidence="1">The sequence shown here is derived from an EMBL/GenBank/DDBJ whole genome shotgun (WGS) entry which is preliminary data.</text>
</comment>
<organism evidence="1 2">
    <name type="scientific">Croceitalea dokdonensis DOKDO 023</name>
    <dbReference type="NCBI Taxonomy" id="1300341"/>
    <lineage>
        <taxon>Bacteria</taxon>
        <taxon>Pseudomonadati</taxon>
        <taxon>Bacteroidota</taxon>
        <taxon>Flavobacteriia</taxon>
        <taxon>Flavobacteriales</taxon>
        <taxon>Flavobacteriaceae</taxon>
        <taxon>Croceitalea</taxon>
    </lineage>
</organism>
<name>A0A0N8H3Z1_9FLAO</name>
<dbReference type="AlphaFoldDB" id="A0A0N8H3Z1"/>
<protein>
    <submittedName>
        <fullName evidence="1">Uncharacterized protein</fullName>
    </submittedName>
</protein>
<keyword evidence="2" id="KW-1185">Reference proteome</keyword>
<dbReference type="STRING" id="1300341.I595_1564"/>
<dbReference type="EMBL" id="LDJX01000003">
    <property type="protein sequence ID" value="KPM31916.1"/>
    <property type="molecule type" value="Genomic_DNA"/>
</dbReference>
<evidence type="ECO:0000313" key="1">
    <source>
        <dbReference type="EMBL" id="KPM31916.1"/>
    </source>
</evidence>
<reference evidence="1 2" key="1">
    <citation type="submission" date="2015-09" db="EMBL/GenBank/DDBJ databases">
        <title>Genome sequence of the marine flavobacterium Croceitalea dokdonensis DOKDO 023 that contains proton- and sodium-pumping rhodopsins.</title>
        <authorList>
            <person name="Kwon S.-K."/>
            <person name="Lee H.K."/>
            <person name="Kwak M.-J."/>
            <person name="Kim J.F."/>
        </authorList>
    </citation>
    <scope>NUCLEOTIDE SEQUENCE [LARGE SCALE GENOMIC DNA]</scope>
    <source>
        <strain evidence="1 2">DOKDO 023</strain>
    </source>
</reference>
<dbReference type="Proteomes" id="UP000050280">
    <property type="component" value="Unassembled WGS sequence"/>
</dbReference>
<accession>A0A0N8H3Z1</accession>
<sequence>MLAGRLKGSLLFLFLQDKNTHIKTRVKREGLIVPGKSLW</sequence>
<evidence type="ECO:0000313" key="2">
    <source>
        <dbReference type="Proteomes" id="UP000050280"/>
    </source>
</evidence>
<gene>
    <name evidence="1" type="ORF">I595_1564</name>
</gene>
<proteinExistence type="predicted"/>